<evidence type="ECO:0000256" key="2">
    <source>
        <dbReference type="ARBA" id="ARBA00004496"/>
    </source>
</evidence>
<evidence type="ECO:0000256" key="11">
    <source>
        <dbReference type="PIRNR" id="PIRNR000804"/>
    </source>
</evidence>
<feature type="domain" description="DNA polymerase III beta sliding clamp C-terminal" evidence="14">
    <location>
        <begin position="263"/>
        <end position="376"/>
    </location>
</feature>
<keyword evidence="5 11" id="KW-0963">Cytoplasm</keyword>
<dbReference type="SMART" id="SM00480">
    <property type="entry name" value="POL3Bc"/>
    <property type="match status" value="1"/>
</dbReference>
<evidence type="ECO:0000256" key="7">
    <source>
        <dbReference type="ARBA" id="ARBA00022695"/>
    </source>
</evidence>
<proteinExistence type="inferred from homology"/>
<feature type="domain" description="DNA polymerase III beta sliding clamp central" evidence="13">
    <location>
        <begin position="133"/>
        <end position="248"/>
    </location>
</feature>
<evidence type="ECO:0000259" key="12">
    <source>
        <dbReference type="Pfam" id="PF00712"/>
    </source>
</evidence>
<evidence type="ECO:0000259" key="14">
    <source>
        <dbReference type="Pfam" id="PF02768"/>
    </source>
</evidence>
<dbReference type="Proteomes" id="UP001210120">
    <property type="component" value="Chromosome"/>
</dbReference>
<dbReference type="Pfam" id="PF00712">
    <property type="entry name" value="DNA_pol3_beta"/>
    <property type="match status" value="1"/>
</dbReference>
<evidence type="ECO:0000256" key="6">
    <source>
        <dbReference type="ARBA" id="ARBA00022679"/>
    </source>
</evidence>
<dbReference type="InterPro" id="IPR001001">
    <property type="entry name" value="DNA_polIII_beta"/>
</dbReference>
<keyword evidence="8 11" id="KW-0235">DNA replication</keyword>
<dbReference type="InterPro" id="IPR022637">
    <property type="entry name" value="DNA_polIII_beta_cen"/>
</dbReference>
<organism evidence="15 16">
    <name type="scientific">Candidatus Phytoplasma sacchari</name>
    <dbReference type="NCBI Taxonomy" id="2609813"/>
    <lineage>
        <taxon>Bacteria</taxon>
        <taxon>Bacillati</taxon>
        <taxon>Mycoplasmatota</taxon>
        <taxon>Mollicutes</taxon>
        <taxon>Acholeplasmatales</taxon>
        <taxon>Acholeplasmataceae</taxon>
        <taxon>Candidatus Phytoplasma</taxon>
        <taxon>16SrXI (Rice yellow dwarf group)</taxon>
    </lineage>
</organism>
<dbReference type="InterPro" id="IPR022635">
    <property type="entry name" value="DNA_polIII_beta_C"/>
</dbReference>
<evidence type="ECO:0000259" key="13">
    <source>
        <dbReference type="Pfam" id="PF02767"/>
    </source>
</evidence>
<evidence type="ECO:0000256" key="8">
    <source>
        <dbReference type="ARBA" id="ARBA00022705"/>
    </source>
</evidence>
<comment type="function">
    <text evidence="1 11">Confers DNA tethering and processivity to DNA polymerases and other proteins. Acts as a clamp, forming a ring around DNA (a reaction catalyzed by the clamp-loading complex) which diffuses in an ATP-independent manner freely and bidirectionally along dsDNA. Initially characterized for its ability to contact the catalytic subunit of DNA polymerase III (Pol III), a complex, multichain enzyme responsible for most of the replicative synthesis in bacteria; Pol III exhibits 3'-5' exonuclease proofreading activity. The beta chain is required for initiation of replication as well as for processivity of DNA replication.</text>
</comment>
<dbReference type="PIRSF" id="PIRSF000804">
    <property type="entry name" value="DNA_pol_III_b"/>
    <property type="match status" value="1"/>
</dbReference>
<evidence type="ECO:0000256" key="10">
    <source>
        <dbReference type="ARBA" id="ARBA00023125"/>
    </source>
</evidence>
<dbReference type="PANTHER" id="PTHR30478:SF0">
    <property type="entry name" value="BETA SLIDING CLAMP"/>
    <property type="match status" value="1"/>
</dbReference>
<dbReference type="SUPFAM" id="SSF55979">
    <property type="entry name" value="DNA clamp"/>
    <property type="match status" value="3"/>
</dbReference>
<dbReference type="InterPro" id="IPR022634">
    <property type="entry name" value="DNA_polIII_beta_N"/>
</dbReference>
<evidence type="ECO:0000313" key="15">
    <source>
        <dbReference type="EMBL" id="WBL31499.1"/>
    </source>
</evidence>
<comment type="subunit">
    <text evidence="4">Forms a ring-shaped head-to-tail homodimer around DNA which binds and tethers DNA polymerases and other proteins to the DNA. The DNA replisome complex has a single clamp-loading complex (3 tau and 1 each of delta, delta', psi and chi subunits) which binds 3 Pol III cores (1 core on the leading strand and 2 on the lagging strand) each with a beta sliding clamp dimer. Additional proteins in the replisome are other copies of gamma, psi and chi, Ssb, DNA helicase and RNA primase.</text>
</comment>
<evidence type="ECO:0000313" key="16">
    <source>
        <dbReference type="Proteomes" id="UP001210120"/>
    </source>
</evidence>
<dbReference type="InterPro" id="IPR046938">
    <property type="entry name" value="DNA_clamp_sf"/>
</dbReference>
<comment type="subcellular location">
    <subcellularLocation>
        <location evidence="2 11">Cytoplasm</location>
    </subcellularLocation>
</comment>
<evidence type="ECO:0000256" key="1">
    <source>
        <dbReference type="ARBA" id="ARBA00002266"/>
    </source>
</evidence>
<keyword evidence="10" id="KW-0238">DNA-binding</keyword>
<dbReference type="Pfam" id="PF02768">
    <property type="entry name" value="DNA_pol3_beta_3"/>
    <property type="match status" value="1"/>
</dbReference>
<feature type="domain" description="DNA polymerase III beta sliding clamp N-terminal" evidence="12">
    <location>
        <begin position="1"/>
        <end position="121"/>
    </location>
</feature>
<keyword evidence="9 11" id="KW-0239">DNA-directed DNA polymerase</keyword>
<dbReference type="PANTHER" id="PTHR30478">
    <property type="entry name" value="DNA POLYMERASE III SUBUNIT BETA"/>
    <property type="match status" value="1"/>
</dbReference>
<comment type="similarity">
    <text evidence="3 11">Belongs to the beta sliding clamp family.</text>
</comment>
<protein>
    <recommendedName>
        <fullName evidence="11">Beta sliding clamp</fullName>
    </recommendedName>
</protein>
<evidence type="ECO:0000256" key="9">
    <source>
        <dbReference type="ARBA" id="ARBA00022932"/>
    </source>
</evidence>
<dbReference type="Gene3D" id="3.70.10.10">
    <property type="match status" value="1"/>
</dbReference>
<accession>A0ABY7M377</accession>
<keyword evidence="7 11" id="KW-0548">Nucleotidyltransferase</keyword>
<name>A0ABY7M377_9MOLU</name>
<sequence>MNFAIRKDFFLNYLIQIQKILPQKTFFPIYYCIKLYTKENFLFLEVSNMNIAVQIKIENENLKIKKEGFAIVSGKYFIDIIKKIDSQIIQISSMENNFLVIRTLFSEYKLRIIYLDDFPFMDFNLDFKNFFEIEINLFKRLIKETNVTTSKDKHKNIVLTGVNLKYKKPFLIASSTDSFRLSKKKIDLNFDYYNFNIILPNKSLEELIKLLEFEKEECLRFFINEQKFFLYTNSLIFKTSLLEGEYPKLSNIDEKKFIYFFKLNKEKLIKIFERVSLFLPKEGSIIDNVVKFKTNIKENIIEISSNSQEIGNALEKIDILDNFLLEDVTVVFNIKYLEEIVKIFPSKEIIFSFQNPNQSFILYSNEEKTIFYLILPFLNK</sequence>
<evidence type="ECO:0000256" key="4">
    <source>
        <dbReference type="ARBA" id="ARBA00011400"/>
    </source>
</evidence>
<reference evidence="15" key="1">
    <citation type="submission" date="2022-12" db="EMBL/GenBank/DDBJ databases">
        <title>Genomic Characterization of Candidatus Phytoplasma sacchari in China.</title>
        <authorList>
            <person name="Zhang R.-Y."/>
        </authorList>
    </citation>
    <scope>NUCLEOTIDE SEQUENCE [LARGE SCALE GENOMIC DNA]</scope>
    <source>
        <strain evidence="15">SCWL1</strain>
    </source>
</reference>
<dbReference type="NCBIfam" id="TIGR00663">
    <property type="entry name" value="dnan"/>
    <property type="match status" value="1"/>
</dbReference>
<dbReference type="EMBL" id="CP115156">
    <property type="protein sequence ID" value="WBL31499.1"/>
    <property type="molecule type" value="Genomic_DNA"/>
</dbReference>
<dbReference type="CDD" id="cd00140">
    <property type="entry name" value="beta_clamp"/>
    <property type="match status" value="1"/>
</dbReference>
<evidence type="ECO:0000256" key="5">
    <source>
        <dbReference type="ARBA" id="ARBA00022490"/>
    </source>
</evidence>
<gene>
    <name evidence="15" type="primary">dnaN</name>
    <name evidence="15" type="ORF">O7R10_00315</name>
</gene>
<dbReference type="Gene3D" id="3.10.150.10">
    <property type="entry name" value="DNA Polymerase III, subunit A, domain 2"/>
    <property type="match status" value="1"/>
</dbReference>
<dbReference type="GO" id="GO:0003887">
    <property type="term" value="F:DNA-directed DNA polymerase activity"/>
    <property type="evidence" value="ECO:0007669"/>
    <property type="project" value="UniProtKB-EC"/>
</dbReference>
<keyword evidence="6 11" id="KW-0808">Transferase</keyword>
<dbReference type="Pfam" id="PF02767">
    <property type="entry name" value="DNA_pol3_beta_2"/>
    <property type="match status" value="1"/>
</dbReference>
<keyword evidence="16" id="KW-1185">Reference proteome</keyword>
<evidence type="ECO:0000256" key="3">
    <source>
        <dbReference type="ARBA" id="ARBA00010752"/>
    </source>
</evidence>